<dbReference type="SUPFAM" id="SSF53254">
    <property type="entry name" value="Phosphoglycerate mutase-like"/>
    <property type="match status" value="1"/>
</dbReference>
<dbReference type="PANTHER" id="PTHR48100:SF54">
    <property type="entry name" value="PHOSPHATASE SPAC5H10.03-RELATED"/>
    <property type="match status" value="1"/>
</dbReference>
<dbReference type="CDD" id="cd07067">
    <property type="entry name" value="HP_PGM_like"/>
    <property type="match status" value="1"/>
</dbReference>
<dbReference type="Gene3D" id="3.40.50.1240">
    <property type="entry name" value="Phosphoglycerate mutase-like"/>
    <property type="match status" value="1"/>
</dbReference>
<evidence type="ECO:0000313" key="3">
    <source>
        <dbReference type="Proteomes" id="UP001629113"/>
    </source>
</evidence>
<dbReference type="Proteomes" id="UP001629113">
    <property type="component" value="Unassembled WGS sequence"/>
</dbReference>
<dbReference type="InterPro" id="IPR029033">
    <property type="entry name" value="His_PPase_superfam"/>
</dbReference>
<comment type="caution">
    <text evidence="2">The sequence shown here is derived from an EMBL/GenBank/DDBJ whole genome shotgun (WGS) entry which is preliminary data.</text>
</comment>
<name>A0ABR4PF42_9HELO</name>
<evidence type="ECO:0000313" key="2">
    <source>
        <dbReference type="EMBL" id="KAL3421717.1"/>
    </source>
</evidence>
<evidence type="ECO:0000256" key="1">
    <source>
        <dbReference type="SAM" id="MobiDB-lite"/>
    </source>
</evidence>
<dbReference type="InterPro" id="IPR013078">
    <property type="entry name" value="His_Pase_superF_clade-1"/>
</dbReference>
<keyword evidence="3" id="KW-1185">Reference proteome</keyword>
<accession>A0ABR4PF42</accession>
<dbReference type="InterPro" id="IPR050275">
    <property type="entry name" value="PGM_Phosphatase"/>
</dbReference>
<protein>
    <submittedName>
        <fullName evidence="2">Phosphoglycerate mutase</fullName>
    </submittedName>
</protein>
<gene>
    <name evidence="2" type="ORF">PVAG01_05873</name>
</gene>
<dbReference type="Pfam" id="PF00300">
    <property type="entry name" value="His_Phos_1"/>
    <property type="match status" value="1"/>
</dbReference>
<sequence>MGKITIHCVRHAQGYHNLCEANHKLPDPSLTELGEQQCHELSEAFPYHSKITHLVASPLRRTLHTCLLSFPSEVQKGLVVKALPELQETSDLPCDTGSQRSALEKEFGVPVDLSRVEEGWNSKTGRWGPASEAIEARARDARIWLRSLGSEDPQADADIVVVTHGGYLHYFTEDWEGNEVFTGTGWANTEYRSYTFADPTGADANASVVETQESRYRRKGDEKALSAAEQRNLRVSAEKGWSEHGLLTPSQQQEQEAKL</sequence>
<dbReference type="EMBL" id="JBFCZG010000005">
    <property type="protein sequence ID" value="KAL3421717.1"/>
    <property type="molecule type" value="Genomic_DNA"/>
</dbReference>
<organism evidence="2 3">
    <name type="scientific">Phlyctema vagabunda</name>
    <dbReference type="NCBI Taxonomy" id="108571"/>
    <lineage>
        <taxon>Eukaryota</taxon>
        <taxon>Fungi</taxon>
        <taxon>Dikarya</taxon>
        <taxon>Ascomycota</taxon>
        <taxon>Pezizomycotina</taxon>
        <taxon>Leotiomycetes</taxon>
        <taxon>Helotiales</taxon>
        <taxon>Dermateaceae</taxon>
        <taxon>Phlyctema</taxon>
    </lineage>
</organism>
<reference evidence="2 3" key="1">
    <citation type="submission" date="2024-06" db="EMBL/GenBank/DDBJ databases">
        <title>Complete genome of Phlyctema vagabunda strain 19-DSS-EL-015.</title>
        <authorList>
            <person name="Fiorenzani C."/>
        </authorList>
    </citation>
    <scope>NUCLEOTIDE SEQUENCE [LARGE SCALE GENOMIC DNA]</scope>
    <source>
        <strain evidence="2 3">19-DSS-EL-015</strain>
    </source>
</reference>
<feature type="compositionally biased region" description="Polar residues" evidence="1">
    <location>
        <begin position="248"/>
        <end position="259"/>
    </location>
</feature>
<proteinExistence type="predicted"/>
<dbReference type="PANTHER" id="PTHR48100">
    <property type="entry name" value="BROAD-SPECIFICITY PHOSPHATASE YOR283W-RELATED"/>
    <property type="match status" value="1"/>
</dbReference>
<feature type="compositionally biased region" description="Basic and acidic residues" evidence="1">
    <location>
        <begin position="212"/>
        <end position="224"/>
    </location>
</feature>
<dbReference type="SMART" id="SM00855">
    <property type="entry name" value="PGAM"/>
    <property type="match status" value="1"/>
</dbReference>
<feature type="region of interest" description="Disordered" evidence="1">
    <location>
        <begin position="205"/>
        <end position="259"/>
    </location>
</feature>